<proteinExistence type="predicted"/>
<protein>
    <submittedName>
        <fullName evidence="1">Uncharacterized protein</fullName>
    </submittedName>
</protein>
<accession>A0A0K8T2X2</accession>
<sequence length="136" mass="15792">LQRWAYLLSTYQYDIKCVRSAENAADYLSRIEGEASNEDEESKISYLNFVQEDAPFRLDWKAVGRETRKDPTLALLATTIYQGGNLPTDKEWTPYRSRLHQLTCDQGVIMWGYRAVIPTKFRPRILLELHRAHLGA</sequence>
<feature type="non-terminal residue" evidence="1">
    <location>
        <position position="1"/>
    </location>
</feature>
<organism evidence="1">
    <name type="scientific">Lygus hesperus</name>
    <name type="common">Western plant bug</name>
    <dbReference type="NCBI Taxonomy" id="30085"/>
    <lineage>
        <taxon>Eukaryota</taxon>
        <taxon>Metazoa</taxon>
        <taxon>Ecdysozoa</taxon>
        <taxon>Arthropoda</taxon>
        <taxon>Hexapoda</taxon>
        <taxon>Insecta</taxon>
        <taxon>Pterygota</taxon>
        <taxon>Neoptera</taxon>
        <taxon>Paraneoptera</taxon>
        <taxon>Hemiptera</taxon>
        <taxon>Heteroptera</taxon>
        <taxon>Panheteroptera</taxon>
        <taxon>Cimicomorpha</taxon>
        <taxon>Miridae</taxon>
        <taxon>Mirini</taxon>
        <taxon>Lygus</taxon>
    </lineage>
</organism>
<dbReference type="PANTHER" id="PTHR37984:SF5">
    <property type="entry name" value="PROTEIN NYNRIN-LIKE"/>
    <property type="match status" value="1"/>
</dbReference>
<name>A0A0K8T2X2_LYGHE</name>
<dbReference type="EMBL" id="GBRD01006080">
    <property type="protein sequence ID" value="JAG59741.1"/>
    <property type="molecule type" value="Transcribed_RNA"/>
</dbReference>
<evidence type="ECO:0000313" key="1">
    <source>
        <dbReference type="EMBL" id="JAG59741.1"/>
    </source>
</evidence>
<feature type="non-terminal residue" evidence="1">
    <location>
        <position position="136"/>
    </location>
</feature>
<dbReference type="InterPro" id="IPR050951">
    <property type="entry name" value="Retrovirus_Pol_polyprotein"/>
</dbReference>
<dbReference type="AlphaFoldDB" id="A0A0K8T2X2"/>
<reference evidence="1" key="1">
    <citation type="submission" date="2014-09" db="EMBL/GenBank/DDBJ databases">
        <authorList>
            <person name="Magalhaes I.L.F."/>
            <person name="Oliveira U."/>
            <person name="Santos F.R."/>
            <person name="Vidigal T.H.D.A."/>
            <person name="Brescovit A.D."/>
            <person name="Santos A.J."/>
        </authorList>
    </citation>
    <scope>NUCLEOTIDE SEQUENCE</scope>
</reference>
<dbReference type="PANTHER" id="PTHR37984">
    <property type="entry name" value="PROTEIN CBG26694"/>
    <property type="match status" value="1"/>
</dbReference>